<dbReference type="Gene3D" id="2.60.120.260">
    <property type="entry name" value="Galactose-binding domain-like"/>
    <property type="match status" value="2"/>
</dbReference>
<evidence type="ECO:0000256" key="2">
    <source>
        <dbReference type="ARBA" id="ARBA00023026"/>
    </source>
</evidence>
<dbReference type="PANTHER" id="PTHR31956:SF8">
    <property type="entry name" value="ACID PHOSPHATASE PHOA (AFU_ORTHOLOGUE AFUA_1G03570)"/>
    <property type="match status" value="1"/>
</dbReference>
<keyword evidence="4" id="KW-0732">Signal</keyword>
<proteinExistence type="predicted"/>
<evidence type="ECO:0000256" key="4">
    <source>
        <dbReference type="SAM" id="SignalP"/>
    </source>
</evidence>
<name>A0ABT1IW28_9ACTN</name>
<dbReference type="PANTHER" id="PTHR31956">
    <property type="entry name" value="NON-SPECIFIC PHOSPHOLIPASE C4-RELATED"/>
    <property type="match status" value="1"/>
</dbReference>
<feature type="chain" id="PRO_5046820654" description="Phosphoesterase family protein" evidence="4">
    <location>
        <begin position="40"/>
        <end position="715"/>
    </location>
</feature>
<dbReference type="EMBL" id="JAMZDX010000002">
    <property type="protein sequence ID" value="MCP2309348.1"/>
    <property type="molecule type" value="Genomic_DNA"/>
</dbReference>
<feature type="region of interest" description="Disordered" evidence="3">
    <location>
        <begin position="95"/>
        <end position="114"/>
    </location>
</feature>
<dbReference type="RefSeq" id="WP_253796379.1">
    <property type="nucleotide sequence ID" value="NZ_BAAAUB010000025.1"/>
</dbReference>
<evidence type="ECO:0000313" key="5">
    <source>
        <dbReference type="EMBL" id="MCP2309348.1"/>
    </source>
</evidence>
<dbReference type="InterPro" id="IPR017850">
    <property type="entry name" value="Alkaline_phosphatase_core_sf"/>
</dbReference>
<dbReference type="Proteomes" id="UP001206483">
    <property type="component" value="Unassembled WGS sequence"/>
</dbReference>
<keyword evidence="1" id="KW-0378">Hydrolase</keyword>
<evidence type="ECO:0000313" key="6">
    <source>
        <dbReference type="Proteomes" id="UP001206483"/>
    </source>
</evidence>
<evidence type="ECO:0000256" key="1">
    <source>
        <dbReference type="ARBA" id="ARBA00022801"/>
    </source>
</evidence>
<keyword evidence="2" id="KW-0843">Virulence</keyword>
<dbReference type="SUPFAM" id="SSF53649">
    <property type="entry name" value="Alkaline phosphatase-like"/>
    <property type="match status" value="1"/>
</dbReference>
<reference evidence="5 6" key="1">
    <citation type="submission" date="2022-06" db="EMBL/GenBank/DDBJ databases">
        <title>Sequencing the genomes of 1000 actinobacteria strains.</title>
        <authorList>
            <person name="Klenk H.-P."/>
        </authorList>
    </citation>
    <scope>NUCLEOTIDE SEQUENCE [LARGE SCALE GENOMIC DNA]</scope>
    <source>
        <strain evidence="5 6">DSM 41656</strain>
    </source>
</reference>
<sequence length="715" mass="75648">MRLRPIPLPSSRAVARAAAFPAAALLLAAPQLAVPAAHAASNSEVVSGNLLKNAGAEDADHCTNNGTDSMSVKGWTITSGAPNVVCYGANDYPDASSPGSPNRGKQFFAGGGEGDSQLSQTVDVSAAHAAIDQGEVPFKLSGWLGGYWNQNDRVGVTLTYLDANGDQIESDGIEPVTSSDRGNKGGMLYRETTGYVPTDTRKIRVDLDFTWTSGKTTDGFADDLSLVIGAKLPTPKPPVTSANLLQDPGAEDTAECSKWGKDGMTLPGWTITSGEPNAVCYGAPDYPDASSPRSPHSGSRFFAGGGTGDSGLSQTVDVSAAHTAIDQGGVPFKLSGWLGGYWNQNDRVGMTATFLDANGDEIESDGIEPVTNGDRGNKGGMLYRSATGEVPTGTRKILVQLDFTWTSGNTTDGFADDLSLTIGANLPAPKLTAPVSKVPGFDHVFVVYLENQNYEDIIGNTSDAPYINSLLRSGTSLTESYATTHPSDPNYVALAAGALHGLYDNSIGSTRINAPHIGNSVDAAGKTWKAYVEDANGNCDVNSHGEYWADQLPFNYFTNMRDDTSPGGYCAQHEQPLTRMFSDLKSTSTTPNFAWFEANECHDMEGCGTRAGDDWLKNTLPAILNSPAWTQQKSLVIVTFDEGRSKSFGPGYPNKVPTILLGSKGTVKAGYESSQRTDQYGLLRTIDRALGLKPLTNNDAYAATVNDAWTHPAAG</sequence>
<protein>
    <recommendedName>
        <fullName evidence="7">Phosphoesterase family protein</fullName>
    </recommendedName>
</protein>
<keyword evidence="6" id="KW-1185">Reference proteome</keyword>
<feature type="signal peptide" evidence="4">
    <location>
        <begin position="1"/>
        <end position="39"/>
    </location>
</feature>
<accession>A0ABT1IW28</accession>
<evidence type="ECO:0008006" key="7">
    <source>
        <dbReference type="Google" id="ProtNLM"/>
    </source>
</evidence>
<dbReference type="Gene3D" id="3.40.720.10">
    <property type="entry name" value="Alkaline Phosphatase, subunit A"/>
    <property type="match status" value="1"/>
</dbReference>
<gene>
    <name evidence="5" type="ORF">FHR36_002472</name>
</gene>
<dbReference type="Pfam" id="PF04185">
    <property type="entry name" value="Phosphoesterase"/>
    <property type="match status" value="1"/>
</dbReference>
<evidence type="ECO:0000256" key="3">
    <source>
        <dbReference type="SAM" id="MobiDB-lite"/>
    </source>
</evidence>
<organism evidence="5 6">
    <name type="scientific">Kitasatospora paracochleata</name>
    <dbReference type="NCBI Taxonomy" id="58354"/>
    <lineage>
        <taxon>Bacteria</taxon>
        <taxon>Bacillati</taxon>
        <taxon>Actinomycetota</taxon>
        <taxon>Actinomycetes</taxon>
        <taxon>Kitasatosporales</taxon>
        <taxon>Streptomycetaceae</taxon>
        <taxon>Kitasatospora</taxon>
    </lineage>
</organism>
<dbReference type="InterPro" id="IPR007312">
    <property type="entry name" value="Phosphoesterase"/>
</dbReference>
<comment type="caution">
    <text evidence="5">The sequence shown here is derived from an EMBL/GenBank/DDBJ whole genome shotgun (WGS) entry which is preliminary data.</text>
</comment>